<dbReference type="OrthoDB" id="9793489at2"/>
<protein>
    <submittedName>
        <fullName evidence="3">Serine hydrolase</fullName>
    </submittedName>
</protein>
<dbReference type="InterPro" id="IPR012338">
    <property type="entry name" value="Beta-lactam/transpept-like"/>
</dbReference>
<dbReference type="InterPro" id="IPR001466">
    <property type="entry name" value="Beta-lactam-related"/>
</dbReference>
<dbReference type="AlphaFoldDB" id="A0A2S7KQ65"/>
<reference evidence="3 4" key="1">
    <citation type="submission" date="2016-11" db="EMBL/GenBank/DDBJ databases">
        <title>Trade-off between light-utilization and light-protection in marine flavobacteria.</title>
        <authorList>
            <person name="Kumagai Y."/>
        </authorList>
    </citation>
    <scope>NUCLEOTIDE SEQUENCE [LARGE SCALE GENOMIC DNA]</scope>
    <source>
        <strain evidence="3 4">NBRC 107741</strain>
    </source>
</reference>
<dbReference type="PANTHER" id="PTHR46825">
    <property type="entry name" value="D-ALANYL-D-ALANINE-CARBOXYPEPTIDASE/ENDOPEPTIDASE AMPH"/>
    <property type="match status" value="1"/>
</dbReference>
<dbReference type="Gene3D" id="3.40.710.10">
    <property type="entry name" value="DD-peptidase/beta-lactamase superfamily"/>
    <property type="match status" value="1"/>
</dbReference>
<accession>A0A2S7KQ65</accession>
<gene>
    <name evidence="3" type="ORF">BST85_07555</name>
</gene>
<dbReference type="InterPro" id="IPR050491">
    <property type="entry name" value="AmpC-like"/>
</dbReference>
<dbReference type="RefSeq" id="WP_104812694.1">
    <property type="nucleotide sequence ID" value="NZ_MQUB01000001.1"/>
</dbReference>
<organism evidence="3 4">
    <name type="scientific">Aureitalea marina</name>
    <dbReference type="NCBI Taxonomy" id="930804"/>
    <lineage>
        <taxon>Bacteria</taxon>
        <taxon>Pseudomonadati</taxon>
        <taxon>Bacteroidota</taxon>
        <taxon>Flavobacteriia</taxon>
        <taxon>Flavobacteriales</taxon>
        <taxon>Flavobacteriaceae</taxon>
        <taxon>Aureitalea</taxon>
    </lineage>
</organism>
<dbReference type="InterPro" id="IPR021860">
    <property type="entry name" value="Peptidase_S12_Pab87-rel_C"/>
</dbReference>
<keyword evidence="4" id="KW-1185">Reference proteome</keyword>
<name>A0A2S7KQ65_9FLAO</name>
<proteinExistence type="predicted"/>
<dbReference type="SUPFAM" id="SSF56601">
    <property type="entry name" value="beta-lactamase/transpeptidase-like"/>
    <property type="match status" value="1"/>
</dbReference>
<dbReference type="Pfam" id="PF00144">
    <property type="entry name" value="Beta-lactamase"/>
    <property type="match status" value="1"/>
</dbReference>
<dbReference type="Pfam" id="PF11954">
    <property type="entry name" value="DUF3471"/>
    <property type="match status" value="1"/>
</dbReference>
<sequence length="546" mass="60712">MSKLNHFLLLFALMLTQLIWGQSLDQKIDAILSEQYPADGPGVSALVAKDGQVIYTAAFGLANLEHQIPLKPESVFEIGSITKQFTAVAILMLEQAGKLKVSDNITKYIPDYPTQGKTITLQHLLNHTSGIKSYTNMPSFMSEARTDMTPNELIDVFKNETVEFDPGTQWNYNNSGYIILGEIIERVSGMSYEAFVETKLFAPAGMKNSRYGSHSEIILNRANGYQPVEGGFRNADYLSMTLPYAAGSLMSTVGDLYKWQQALSGNKLISASQLKKAWTNTALNDGSLTNYGYGWSINEISDVPSIEHGGGIFGYTTYAIHIPEEDLYVAVFANSNGNSPTDVTIRIAAEAIGKPYQTKGFVQLNQEQLNRWVGTYQYKNDVIRDITLEDGQLYSQRRGSSKLPIMAISENEFIFEGSTTRYQFRMEEGKKKVTFINRIDKAEGVEANIPKKKEKVAIDIDPALLKNYIGTYQMQPGMNLEVSQEGDQLMAQITGQPTFPIFPEKEHTFFLKVVEANLVFDVGNDGQADAVTLNQGGQQMTAKRLD</sequence>
<keyword evidence="3" id="KW-0378">Hydrolase</keyword>
<dbReference type="Proteomes" id="UP000239800">
    <property type="component" value="Unassembled WGS sequence"/>
</dbReference>
<evidence type="ECO:0000259" key="1">
    <source>
        <dbReference type="Pfam" id="PF00144"/>
    </source>
</evidence>
<dbReference type="GO" id="GO:0016787">
    <property type="term" value="F:hydrolase activity"/>
    <property type="evidence" value="ECO:0007669"/>
    <property type="project" value="UniProtKB-KW"/>
</dbReference>
<feature type="domain" description="Beta-lactamase-related" evidence="1">
    <location>
        <begin position="38"/>
        <end position="344"/>
    </location>
</feature>
<evidence type="ECO:0000259" key="2">
    <source>
        <dbReference type="Pfam" id="PF11954"/>
    </source>
</evidence>
<evidence type="ECO:0000313" key="3">
    <source>
        <dbReference type="EMBL" id="PQB04766.1"/>
    </source>
</evidence>
<comment type="caution">
    <text evidence="3">The sequence shown here is derived from an EMBL/GenBank/DDBJ whole genome shotgun (WGS) entry which is preliminary data.</text>
</comment>
<feature type="domain" description="Peptidase S12 Pab87-related C-terminal" evidence="2">
    <location>
        <begin position="455"/>
        <end position="534"/>
    </location>
</feature>
<evidence type="ECO:0000313" key="4">
    <source>
        <dbReference type="Proteomes" id="UP000239800"/>
    </source>
</evidence>
<dbReference type="PANTHER" id="PTHR46825:SF9">
    <property type="entry name" value="BETA-LACTAMASE-RELATED DOMAIN-CONTAINING PROTEIN"/>
    <property type="match status" value="1"/>
</dbReference>
<dbReference type="EMBL" id="MQUB01000001">
    <property type="protein sequence ID" value="PQB04766.1"/>
    <property type="molecule type" value="Genomic_DNA"/>
</dbReference>